<dbReference type="Proteomes" id="UP000001973">
    <property type="component" value="Chromosome"/>
</dbReference>
<dbReference type="STRING" id="100226.gene:17758913"/>
<dbReference type="HOGENOM" id="CLU_065806_0_0_11"/>
<feature type="domain" description="AMP-dependent synthetase/ligase" evidence="1">
    <location>
        <begin position="123"/>
        <end position="225"/>
    </location>
</feature>
<dbReference type="InterPro" id="IPR042099">
    <property type="entry name" value="ANL_N_sf"/>
</dbReference>
<gene>
    <name evidence="2" type="ordered locus">SCO1330</name>
    <name evidence="2" type="ORF">2SCG61.12c</name>
</gene>
<dbReference type="Pfam" id="PF00501">
    <property type="entry name" value="AMP-binding"/>
    <property type="match status" value="1"/>
</dbReference>
<dbReference type="PATRIC" id="fig|100226.15.peg.1333"/>
<protein>
    <submittedName>
        <fullName evidence="2">Fatty acid CoA ligase</fullName>
    </submittedName>
</protein>
<accession>Q9K403</accession>
<sequence>MCLTFRIRRCARAESPAPSHRTVRLRAFNDRASRRVRLRIPRKRPPGGAYVHLRMAGAYVIALPHLPILPTSPRPEVTCGGRVVPAPDEGGRRELLPSRHRMRPLVWKRIDVSNLATALVDMAQRQPQGLAMQDEKTVLTYADLDDLSARAAGGLRAHGVRPGGRVGLRLPCSLAFAVLYFGALRTGAVAVPVYPRTRTPTVDPCHEACGARLVFTAPDETTSREMRKSDTTLIPVGPDFLDQVTFWPRHTGVVHRWDHDPAIAVRAPDTPSGAQEALLSHRMLRTAALTARTLIDNTASHVDPAQVPPFSASGTTHGLNAVILIGACLLTPGGHAAVSDNGFPDAADCPAAPPPSGSAR</sequence>
<dbReference type="SUPFAM" id="SSF56801">
    <property type="entry name" value="Acetyl-CoA synthetase-like"/>
    <property type="match status" value="1"/>
</dbReference>
<evidence type="ECO:0000313" key="2">
    <source>
        <dbReference type="EMBL" id="CAB95787.1"/>
    </source>
</evidence>
<dbReference type="InParanoid" id="Q9K403"/>
<organism evidence="2 3">
    <name type="scientific">Streptomyces coelicolor (strain ATCC BAA-471 / A3(2) / M145)</name>
    <dbReference type="NCBI Taxonomy" id="100226"/>
    <lineage>
        <taxon>Bacteria</taxon>
        <taxon>Bacillati</taxon>
        <taxon>Actinomycetota</taxon>
        <taxon>Actinomycetes</taxon>
        <taxon>Kitasatosporales</taxon>
        <taxon>Streptomycetaceae</taxon>
        <taxon>Streptomyces</taxon>
        <taxon>Streptomyces albidoflavus group</taxon>
    </lineage>
</organism>
<keyword evidence="2" id="KW-0436">Ligase</keyword>
<dbReference type="EMBL" id="AL645882">
    <property type="protein sequence ID" value="CAB95787.1"/>
    <property type="molecule type" value="Genomic_DNA"/>
</dbReference>
<dbReference type="PANTHER" id="PTHR43767:SF12">
    <property type="entry name" value="AMP-DEPENDENT SYNTHETASE AND LIGASE"/>
    <property type="match status" value="1"/>
</dbReference>
<dbReference type="KEGG" id="sco:SCO1330"/>
<dbReference type="PANTHER" id="PTHR43767">
    <property type="entry name" value="LONG-CHAIN-FATTY-ACID--COA LIGASE"/>
    <property type="match status" value="1"/>
</dbReference>
<dbReference type="GO" id="GO:0016405">
    <property type="term" value="F:CoA-ligase activity"/>
    <property type="evidence" value="ECO:0000318"/>
    <property type="project" value="GO_Central"/>
</dbReference>
<dbReference type="Gene3D" id="3.40.50.12780">
    <property type="entry name" value="N-terminal domain of ligase-like"/>
    <property type="match status" value="1"/>
</dbReference>
<dbReference type="PaxDb" id="100226-SCO1330"/>
<dbReference type="InterPro" id="IPR000873">
    <property type="entry name" value="AMP-dep_synth/lig_dom"/>
</dbReference>
<dbReference type="OrthoDB" id="4332751at2"/>
<evidence type="ECO:0000313" key="3">
    <source>
        <dbReference type="Proteomes" id="UP000001973"/>
    </source>
</evidence>
<proteinExistence type="predicted"/>
<reference evidence="2 3" key="2">
    <citation type="journal article" date="2002" name="Nature">
        <title>Complete genome sequence of the model actinomycete Streptomyces coelicolor A3(2).</title>
        <authorList>
            <person name="Bentley S.D."/>
            <person name="Chater K.F."/>
            <person name="Cerdeno-Tarraga A.M."/>
            <person name="Challis G.L."/>
            <person name="Thomson N.R."/>
            <person name="James K.D."/>
            <person name="Harris D.E."/>
            <person name="Quail M.A."/>
            <person name="Kieser H."/>
            <person name="Harper D."/>
            <person name="Bateman A."/>
            <person name="Brown S."/>
            <person name="Chandra G."/>
            <person name="Chen C.W."/>
            <person name="Collins M."/>
            <person name="Cronin A."/>
            <person name="Fraser A."/>
            <person name="Goble A."/>
            <person name="Hidalgo J."/>
            <person name="Hornsby T."/>
            <person name="Howarth S."/>
            <person name="Huang C.H."/>
            <person name="Kieser T."/>
            <person name="Larke L."/>
            <person name="Murphy L."/>
            <person name="Oliver K."/>
            <person name="O'Neil S."/>
            <person name="Rabbinowitsch E."/>
            <person name="Rajandream M.A."/>
            <person name="Rutherford K."/>
            <person name="Rutter S."/>
            <person name="Seeger K."/>
            <person name="Saunders D."/>
            <person name="Sharp S."/>
            <person name="Squares R."/>
            <person name="Squares S."/>
            <person name="Taylor K."/>
            <person name="Warren T."/>
            <person name="Wietzorrek A."/>
            <person name="Woodward J."/>
            <person name="Barrell B.G."/>
            <person name="Parkhill J."/>
            <person name="Hopwood D.A."/>
        </authorList>
    </citation>
    <scope>NUCLEOTIDE SEQUENCE [LARGE SCALE GENOMIC DNA]</scope>
    <source>
        <strain evidence="3">ATCC BAA-471 / A3(2) / M145</strain>
    </source>
</reference>
<dbReference type="AlphaFoldDB" id="Q9K403"/>
<name>Q9K403_STRCO</name>
<dbReference type="eggNOG" id="COG0365">
    <property type="taxonomic scope" value="Bacteria"/>
</dbReference>
<keyword evidence="3" id="KW-1185">Reference proteome</keyword>
<dbReference type="EMBL" id="AL939108">
    <property type="protein sequence ID" value="CAB95787.1"/>
    <property type="molecule type" value="Genomic_DNA"/>
</dbReference>
<reference evidence="2 3" key="1">
    <citation type="journal article" date="1996" name="Mol. Microbiol.">
        <title>A set of ordered cosmids and a detailed genetic and physical map for the 8 Mb Streptomyces coelicolor A3(2) chromosome.</title>
        <authorList>
            <person name="Redenbach M."/>
            <person name="Kieser H.M."/>
            <person name="Denapaite D."/>
            <person name="Eichner A."/>
            <person name="Cullum J."/>
            <person name="Kinashi H."/>
            <person name="Hopwood D.A."/>
        </authorList>
    </citation>
    <scope>NUCLEOTIDE SEQUENCE [LARGE SCALE GENOMIC DNA]</scope>
    <source>
        <strain evidence="3">ATCC BAA-471 / A3(2) / M145</strain>
    </source>
</reference>
<evidence type="ECO:0000259" key="1">
    <source>
        <dbReference type="Pfam" id="PF00501"/>
    </source>
</evidence>
<dbReference type="InterPro" id="IPR050237">
    <property type="entry name" value="ATP-dep_AMP-bd_enzyme"/>
</dbReference>